<accession>A0AAU9ESE6</accession>
<sequence length="119" mass="14069">MLNINSDINVYIANGTTDLRKSINGLSLIVMETFKLDPFSKSLFVFCNRKKDKLKILQWDHNGFWLHYKRLESDVFLWPSKDDNAEVLKVTSREFRWLLDGLSMNQKNAYKEIKARQII</sequence>
<proteinExistence type="predicted"/>
<evidence type="ECO:0000313" key="1">
    <source>
        <dbReference type="EMBL" id="BEP30336.1"/>
    </source>
</evidence>
<gene>
    <name evidence="1" type="primary">tnpB</name>
    <name evidence="1" type="ORF">HLPR_26670</name>
</gene>
<keyword evidence="2" id="KW-1185">Reference proteome</keyword>
<dbReference type="InterPro" id="IPR008878">
    <property type="entry name" value="Transposase_IS66_Orf2"/>
</dbReference>
<dbReference type="PANTHER" id="PTHR36455">
    <property type="match status" value="1"/>
</dbReference>
<reference evidence="1 2" key="1">
    <citation type="submission" date="2023-08" db="EMBL/GenBank/DDBJ databases">
        <title>Helicovermis profunda gen. nov., sp. nov., a novel mesophilic, fermentative bacterium within the Bacillota from a deep-sea hydrothermal vent chimney.</title>
        <authorList>
            <person name="Miyazaki U."/>
            <person name="Mizutani D."/>
            <person name="Hashimoto Y."/>
            <person name="Tame A."/>
            <person name="Sawayama S."/>
            <person name="Miyazaki J."/>
            <person name="Takai K."/>
            <person name="Nakagawa S."/>
        </authorList>
    </citation>
    <scope>NUCLEOTIDE SEQUENCE [LARGE SCALE GENOMIC DNA]</scope>
    <source>
        <strain evidence="1 2">S502</strain>
    </source>
</reference>
<protein>
    <submittedName>
        <fullName evidence="1">IS66 family insertion sequence element accessory protein TnpB</fullName>
    </submittedName>
</protein>
<dbReference type="RefSeq" id="WP_338535927.1">
    <property type="nucleotide sequence ID" value="NZ_AP028654.1"/>
</dbReference>
<dbReference type="Proteomes" id="UP001321786">
    <property type="component" value="Chromosome"/>
</dbReference>
<dbReference type="NCBIfam" id="NF033819">
    <property type="entry name" value="IS66_TnpB"/>
    <property type="match status" value="1"/>
</dbReference>
<dbReference type="PANTHER" id="PTHR36455:SF1">
    <property type="entry name" value="BLR8292 PROTEIN"/>
    <property type="match status" value="1"/>
</dbReference>
<name>A0AAU9ESE6_9FIRM</name>
<dbReference type="EMBL" id="AP028654">
    <property type="protein sequence ID" value="BEP30336.1"/>
    <property type="molecule type" value="Genomic_DNA"/>
</dbReference>
<evidence type="ECO:0000313" key="2">
    <source>
        <dbReference type="Proteomes" id="UP001321786"/>
    </source>
</evidence>
<organism evidence="1 2">
    <name type="scientific">Helicovermis profundi</name>
    <dbReference type="NCBI Taxonomy" id="3065157"/>
    <lineage>
        <taxon>Bacteria</taxon>
        <taxon>Bacillati</taxon>
        <taxon>Bacillota</taxon>
        <taxon>Clostridia</taxon>
        <taxon>Helicovermis</taxon>
    </lineage>
</organism>
<dbReference type="KEGG" id="hprf:HLPR_26670"/>
<dbReference type="AlphaFoldDB" id="A0AAU9ESE6"/>
<dbReference type="Pfam" id="PF05717">
    <property type="entry name" value="TnpB_IS66"/>
    <property type="match status" value="1"/>
</dbReference>